<reference evidence="2" key="1">
    <citation type="submission" date="2021-11" db="EMBL/GenBank/DDBJ databases">
        <authorList>
            <person name="Schell T."/>
        </authorList>
    </citation>
    <scope>NUCLEOTIDE SEQUENCE</scope>
    <source>
        <strain evidence="2">M5</strain>
    </source>
</reference>
<gene>
    <name evidence="2" type="ORF">DGAL_LOCUS1902</name>
</gene>
<name>A0A8J2RDP1_9CRUS</name>
<protein>
    <recommendedName>
        <fullName evidence="1">YqaJ viral recombinase domain-containing protein</fullName>
    </recommendedName>
</protein>
<dbReference type="AlphaFoldDB" id="A0A8J2RDP1"/>
<organism evidence="2 3">
    <name type="scientific">Daphnia galeata</name>
    <dbReference type="NCBI Taxonomy" id="27404"/>
    <lineage>
        <taxon>Eukaryota</taxon>
        <taxon>Metazoa</taxon>
        <taxon>Ecdysozoa</taxon>
        <taxon>Arthropoda</taxon>
        <taxon>Crustacea</taxon>
        <taxon>Branchiopoda</taxon>
        <taxon>Diplostraca</taxon>
        <taxon>Cladocera</taxon>
        <taxon>Anomopoda</taxon>
        <taxon>Daphniidae</taxon>
        <taxon>Daphnia</taxon>
    </lineage>
</organism>
<dbReference type="OrthoDB" id="6356979at2759"/>
<dbReference type="PANTHER" id="PTHR47526:SF3">
    <property type="entry name" value="PHD-TYPE DOMAIN-CONTAINING PROTEIN"/>
    <property type="match status" value="1"/>
</dbReference>
<feature type="domain" description="YqaJ viral recombinase" evidence="1">
    <location>
        <begin position="267"/>
        <end position="368"/>
    </location>
</feature>
<dbReference type="InterPro" id="IPR019080">
    <property type="entry name" value="YqaJ_viral_recombinase"/>
</dbReference>
<dbReference type="Gene3D" id="3.90.320.10">
    <property type="match status" value="1"/>
</dbReference>
<dbReference type="GO" id="GO:0006281">
    <property type="term" value="P:DNA repair"/>
    <property type="evidence" value="ECO:0007669"/>
    <property type="project" value="UniProtKB-ARBA"/>
</dbReference>
<sequence length="565" mass="63839">MCEEELVENAVIQLFDLSNYSDSLPTEAKERYLSKLADIGCDCPYTISNTFWSSGPDIDNVIPPVERGDLWNYLVYGKSLYTDSEMKNYKSCQSYKIIIGEGLFFDFKCLKLSNLNVICTAKVHHSMAFSLPPLRPWVAFNQAGTNMIETVSELKNTQKNKSKKLRVDSSPISTDAFKMMMEEYMNSGIQSALLTVLPDYSKNFIPLQLKVTLPDPLSKIFSSHFRGKPLSVLLKESEDLFSNYCVSNQQAEAIEMLTRAQSKSELWNSFRLGRITASVVKSVITTSIDNPSKTVVLKICYPNINSFSTPATKWGRDNEKKGVEAGLTIYQSHPFLAASPDAIFNCPCHGRAVVEVKCPFKHADKKILTAATNDKEFCLYVTESDELALKKNHSYYIDMVFLTVNYDTNYQRETIPNCKDFAKTVILPELIGKFYTETRYGKQVNVENELQLPSTSINIENEEQSVNNDANRNVLMNLDTNISSVDISSSNVISNPSIHISDKNPLPFIMQSSSCSTFYGPCFCNVHRANETMGKKRFGENWTCDDCKQQRKKVLKVRKPLKSVN</sequence>
<dbReference type="SUPFAM" id="SSF52980">
    <property type="entry name" value="Restriction endonuclease-like"/>
    <property type="match status" value="1"/>
</dbReference>
<dbReference type="CDD" id="cd22343">
    <property type="entry name" value="PDDEXK_lambda_exonuclease-like"/>
    <property type="match status" value="1"/>
</dbReference>
<accession>A0A8J2RDP1</accession>
<dbReference type="InterPro" id="IPR011335">
    <property type="entry name" value="Restrct_endonuc-II-like"/>
</dbReference>
<keyword evidence="3" id="KW-1185">Reference proteome</keyword>
<comment type="caution">
    <text evidence="2">The sequence shown here is derived from an EMBL/GenBank/DDBJ whole genome shotgun (WGS) entry which is preliminary data.</text>
</comment>
<proteinExistence type="predicted"/>
<evidence type="ECO:0000313" key="3">
    <source>
        <dbReference type="Proteomes" id="UP000789390"/>
    </source>
</evidence>
<evidence type="ECO:0000259" key="1">
    <source>
        <dbReference type="Pfam" id="PF09588"/>
    </source>
</evidence>
<dbReference type="EMBL" id="CAKKLH010000024">
    <property type="protein sequence ID" value="CAH0099744.1"/>
    <property type="molecule type" value="Genomic_DNA"/>
</dbReference>
<dbReference type="PANTHER" id="PTHR47526">
    <property type="entry name" value="ATP-DEPENDENT DNA HELICASE"/>
    <property type="match status" value="1"/>
</dbReference>
<dbReference type="Pfam" id="PF09588">
    <property type="entry name" value="YqaJ"/>
    <property type="match status" value="1"/>
</dbReference>
<evidence type="ECO:0000313" key="2">
    <source>
        <dbReference type="EMBL" id="CAH0099744.1"/>
    </source>
</evidence>
<dbReference type="Proteomes" id="UP000789390">
    <property type="component" value="Unassembled WGS sequence"/>
</dbReference>
<dbReference type="InterPro" id="IPR011604">
    <property type="entry name" value="PDDEXK-like_dom_sf"/>
</dbReference>